<dbReference type="InterPro" id="IPR010559">
    <property type="entry name" value="Sig_transdc_His_kin_internal"/>
</dbReference>
<accession>A0A931BM16</accession>
<keyword evidence="1" id="KW-0472">Membrane</keyword>
<dbReference type="RefSeq" id="WP_196286258.1">
    <property type="nucleotide sequence ID" value="NZ_JADQDP010000002.1"/>
</dbReference>
<evidence type="ECO:0000313" key="3">
    <source>
        <dbReference type="EMBL" id="MBF9141925.1"/>
    </source>
</evidence>
<evidence type="ECO:0000259" key="2">
    <source>
        <dbReference type="Pfam" id="PF06580"/>
    </source>
</evidence>
<reference evidence="3 4" key="1">
    <citation type="submission" date="2020-11" db="EMBL/GenBank/DDBJ databases">
        <authorList>
            <person name="Kim M.K."/>
        </authorList>
    </citation>
    <scope>NUCLEOTIDE SEQUENCE [LARGE SCALE GENOMIC DNA]</scope>
    <source>
        <strain evidence="3 4">BT439</strain>
    </source>
</reference>
<feature type="transmembrane region" description="Helical" evidence="1">
    <location>
        <begin position="86"/>
        <end position="111"/>
    </location>
</feature>
<evidence type="ECO:0000256" key="1">
    <source>
        <dbReference type="SAM" id="Phobius"/>
    </source>
</evidence>
<keyword evidence="3" id="KW-0808">Transferase</keyword>
<dbReference type="Pfam" id="PF06580">
    <property type="entry name" value="His_kinase"/>
    <property type="match status" value="1"/>
</dbReference>
<keyword evidence="1" id="KW-1133">Transmembrane helix</keyword>
<keyword evidence="4" id="KW-1185">Reference proteome</keyword>
<feature type="domain" description="Signal transduction histidine kinase internal region" evidence="2">
    <location>
        <begin position="196"/>
        <end position="272"/>
    </location>
</feature>
<protein>
    <submittedName>
        <fullName evidence="3">Histidine kinase</fullName>
    </submittedName>
</protein>
<dbReference type="EMBL" id="JADQDP010000002">
    <property type="protein sequence ID" value="MBF9141925.1"/>
    <property type="molecule type" value="Genomic_DNA"/>
</dbReference>
<keyword evidence="3" id="KW-0418">Kinase</keyword>
<evidence type="ECO:0000313" key="4">
    <source>
        <dbReference type="Proteomes" id="UP000645610"/>
    </source>
</evidence>
<comment type="caution">
    <text evidence="3">The sequence shown here is derived from an EMBL/GenBank/DDBJ whole genome shotgun (WGS) entry which is preliminary data.</text>
</comment>
<organism evidence="3 4">
    <name type="scientific">Hymenobacter properus</name>
    <dbReference type="NCBI Taxonomy" id="2791026"/>
    <lineage>
        <taxon>Bacteria</taxon>
        <taxon>Pseudomonadati</taxon>
        <taxon>Bacteroidota</taxon>
        <taxon>Cytophagia</taxon>
        <taxon>Cytophagales</taxon>
        <taxon>Hymenobacteraceae</taxon>
        <taxon>Hymenobacter</taxon>
    </lineage>
</organism>
<dbReference type="AlphaFoldDB" id="A0A931BM16"/>
<sequence>MQTARLSWLGRFRFRQHWHRVLVLPWAVPLTCHLLVGPAYLSRPVSFVGATLLMALLVDRWFWGLNRATSAVVQRYPDLHQTGRRVVANVLVCLTVSACFLVATVALFSYLHLFGTTISVEEFFSTAKVVPRTQEWVSRTLGISLKPTLVPLLFYAFDLVVLLLVVLMYEAFYLLGQWQASKINFEQRRKASLQGQLQSLKNQVNPHFLFNTLNSLSSLIADEPRRAEEFVDEMANVYRYLLQTNEQELTPLAVELAFIQSYFHLLKTRHGSGLHLRIRVKEEFLGHRLPPLTLQMLVENAVKHNVIQTHKPLLIDIATTPAGGLRVRNNTQPKNTRVDSNHVGLANIAARYQLLAQAMPLVKADAEHFTVTVPLLAPAT</sequence>
<dbReference type="Proteomes" id="UP000645610">
    <property type="component" value="Unassembled WGS sequence"/>
</dbReference>
<dbReference type="PANTHER" id="PTHR34220">
    <property type="entry name" value="SENSOR HISTIDINE KINASE YPDA"/>
    <property type="match status" value="1"/>
</dbReference>
<name>A0A931BM16_9BACT</name>
<dbReference type="GO" id="GO:0016020">
    <property type="term" value="C:membrane"/>
    <property type="evidence" value="ECO:0007669"/>
    <property type="project" value="InterPro"/>
</dbReference>
<proteinExistence type="predicted"/>
<feature type="transmembrane region" description="Helical" evidence="1">
    <location>
        <begin position="21"/>
        <end position="41"/>
    </location>
</feature>
<dbReference type="InterPro" id="IPR050640">
    <property type="entry name" value="Bact_2-comp_sensor_kinase"/>
</dbReference>
<feature type="transmembrane region" description="Helical" evidence="1">
    <location>
        <begin position="47"/>
        <end position="65"/>
    </location>
</feature>
<keyword evidence="1" id="KW-0812">Transmembrane</keyword>
<feature type="transmembrane region" description="Helical" evidence="1">
    <location>
        <begin position="152"/>
        <end position="175"/>
    </location>
</feature>
<dbReference type="GO" id="GO:0000155">
    <property type="term" value="F:phosphorelay sensor kinase activity"/>
    <property type="evidence" value="ECO:0007669"/>
    <property type="project" value="InterPro"/>
</dbReference>
<dbReference type="PANTHER" id="PTHR34220:SF7">
    <property type="entry name" value="SENSOR HISTIDINE KINASE YPDA"/>
    <property type="match status" value="1"/>
</dbReference>
<gene>
    <name evidence="3" type="ORF">I2I01_09790</name>
</gene>